<dbReference type="InterPro" id="IPR019537">
    <property type="entry name" value="TMEM65"/>
</dbReference>
<dbReference type="PANTHER" id="PTHR21706">
    <property type="entry name" value="TRANSMEMBRANE PROTEIN 65"/>
    <property type="match status" value="1"/>
</dbReference>
<name>A0AAD7ULP3_9STRA</name>
<dbReference type="GO" id="GO:0016020">
    <property type="term" value="C:membrane"/>
    <property type="evidence" value="ECO:0007669"/>
    <property type="project" value="UniProtKB-SubCell"/>
</dbReference>
<evidence type="ECO:0000256" key="2">
    <source>
        <dbReference type="ARBA" id="ARBA00022692"/>
    </source>
</evidence>
<keyword evidence="4 5" id="KW-0472">Membrane</keyword>
<keyword evidence="8" id="KW-1185">Reference proteome</keyword>
<keyword evidence="2 5" id="KW-0812">Transmembrane</keyword>
<gene>
    <name evidence="7" type="ORF">CTAYLR_004352</name>
</gene>
<comment type="caution">
    <text evidence="7">The sequence shown here is derived from an EMBL/GenBank/DDBJ whole genome shotgun (WGS) entry which is preliminary data.</text>
</comment>
<dbReference type="EMBL" id="JAQMWT010000059">
    <property type="protein sequence ID" value="KAJ8611930.1"/>
    <property type="molecule type" value="Genomic_DNA"/>
</dbReference>
<dbReference type="Gene3D" id="3.30.450.40">
    <property type="match status" value="1"/>
</dbReference>
<evidence type="ECO:0000256" key="5">
    <source>
        <dbReference type="SAM" id="Phobius"/>
    </source>
</evidence>
<accession>A0AAD7ULP3</accession>
<dbReference type="InterPro" id="IPR003018">
    <property type="entry name" value="GAF"/>
</dbReference>
<sequence>MATVVRTIKNRAPSVALARRSALLSSVRGTTATAVRSAPVPTKGELCTVFIHAAVPMVGFGFMDNTVMIQAGDAIDQTIGVRFGLATLTAAAFGQIASDVSGICFGGVVEDLFTKLGLRVPQITAAQRQLRVVKVISTFGAVCGVVVGCLLGMTSLAFKDLEAAERQKRDKELDPIFRAVITEGSETLQAERTSLFIVDARNNLVWSRVAMDVKKQIVLPLDGSSLATACIRERKVINLADAYADPRFDSSVDVDSGFRTKSILCVPVLAADPPHACIGAVEVINKRSGHGFSEDDVRTATMLARHVGIFLDECRVQTMTLE</sequence>
<dbReference type="SUPFAM" id="SSF55781">
    <property type="entry name" value="GAF domain-like"/>
    <property type="match status" value="1"/>
</dbReference>
<evidence type="ECO:0000256" key="4">
    <source>
        <dbReference type="ARBA" id="ARBA00023136"/>
    </source>
</evidence>
<proteinExistence type="predicted"/>
<evidence type="ECO:0000259" key="6">
    <source>
        <dbReference type="SMART" id="SM00065"/>
    </source>
</evidence>
<protein>
    <recommendedName>
        <fullName evidence="6">GAF domain-containing protein</fullName>
    </recommendedName>
</protein>
<evidence type="ECO:0000313" key="8">
    <source>
        <dbReference type="Proteomes" id="UP001230188"/>
    </source>
</evidence>
<feature type="transmembrane region" description="Helical" evidence="5">
    <location>
        <begin position="135"/>
        <end position="158"/>
    </location>
</feature>
<dbReference type="InterPro" id="IPR029016">
    <property type="entry name" value="GAF-like_dom_sf"/>
</dbReference>
<dbReference type="Proteomes" id="UP001230188">
    <property type="component" value="Unassembled WGS sequence"/>
</dbReference>
<evidence type="ECO:0000256" key="1">
    <source>
        <dbReference type="ARBA" id="ARBA00004141"/>
    </source>
</evidence>
<keyword evidence="3 5" id="KW-1133">Transmembrane helix</keyword>
<dbReference type="Pfam" id="PF01590">
    <property type="entry name" value="GAF"/>
    <property type="match status" value="1"/>
</dbReference>
<dbReference type="Pfam" id="PF10507">
    <property type="entry name" value="TMEM65"/>
    <property type="match status" value="1"/>
</dbReference>
<dbReference type="AlphaFoldDB" id="A0AAD7ULP3"/>
<feature type="domain" description="GAF" evidence="6">
    <location>
        <begin position="172"/>
        <end position="321"/>
    </location>
</feature>
<organism evidence="7 8">
    <name type="scientific">Chrysophaeum taylorii</name>
    <dbReference type="NCBI Taxonomy" id="2483200"/>
    <lineage>
        <taxon>Eukaryota</taxon>
        <taxon>Sar</taxon>
        <taxon>Stramenopiles</taxon>
        <taxon>Ochrophyta</taxon>
        <taxon>Pelagophyceae</taxon>
        <taxon>Pelagomonadales</taxon>
        <taxon>Pelagomonadaceae</taxon>
        <taxon>Chrysophaeum</taxon>
    </lineage>
</organism>
<reference evidence="7" key="1">
    <citation type="submission" date="2023-01" db="EMBL/GenBank/DDBJ databases">
        <title>Metagenome sequencing of chrysophaentin producing Chrysophaeum taylorii.</title>
        <authorList>
            <person name="Davison J."/>
            <person name="Bewley C."/>
        </authorList>
    </citation>
    <scope>NUCLEOTIDE SEQUENCE</scope>
    <source>
        <strain evidence="7">NIES-1699</strain>
    </source>
</reference>
<comment type="subcellular location">
    <subcellularLocation>
        <location evidence="1">Membrane</location>
        <topology evidence="1">Multi-pass membrane protein</topology>
    </subcellularLocation>
</comment>
<dbReference type="SMART" id="SM00065">
    <property type="entry name" value="GAF"/>
    <property type="match status" value="1"/>
</dbReference>
<dbReference type="PANTHER" id="PTHR21706:SF15">
    <property type="entry name" value="TRANSMEMBRANE PROTEIN 65"/>
    <property type="match status" value="1"/>
</dbReference>
<dbReference type="GO" id="GO:0005739">
    <property type="term" value="C:mitochondrion"/>
    <property type="evidence" value="ECO:0007669"/>
    <property type="project" value="TreeGrafter"/>
</dbReference>
<evidence type="ECO:0000313" key="7">
    <source>
        <dbReference type="EMBL" id="KAJ8611930.1"/>
    </source>
</evidence>
<evidence type="ECO:0000256" key="3">
    <source>
        <dbReference type="ARBA" id="ARBA00022989"/>
    </source>
</evidence>